<evidence type="ECO:0000313" key="2">
    <source>
        <dbReference type="EMBL" id="GFR83591.1"/>
    </source>
</evidence>
<evidence type="ECO:0000256" key="1">
    <source>
        <dbReference type="SAM" id="Phobius"/>
    </source>
</evidence>
<dbReference type="EMBL" id="BMAT01012015">
    <property type="protein sequence ID" value="GFR83591.1"/>
    <property type="molecule type" value="Genomic_DNA"/>
</dbReference>
<keyword evidence="1" id="KW-0472">Membrane</keyword>
<comment type="caution">
    <text evidence="2">The sequence shown here is derived from an EMBL/GenBank/DDBJ whole genome shotgun (WGS) entry which is preliminary data.</text>
</comment>
<dbReference type="Proteomes" id="UP000762676">
    <property type="component" value="Unassembled WGS sequence"/>
</dbReference>
<organism evidence="2 3">
    <name type="scientific">Elysia marginata</name>
    <dbReference type="NCBI Taxonomy" id="1093978"/>
    <lineage>
        <taxon>Eukaryota</taxon>
        <taxon>Metazoa</taxon>
        <taxon>Spiralia</taxon>
        <taxon>Lophotrochozoa</taxon>
        <taxon>Mollusca</taxon>
        <taxon>Gastropoda</taxon>
        <taxon>Heterobranchia</taxon>
        <taxon>Euthyneura</taxon>
        <taxon>Panpulmonata</taxon>
        <taxon>Sacoglossa</taxon>
        <taxon>Placobranchoidea</taxon>
        <taxon>Plakobranchidae</taxon>
        <taxon>Elysia</taxon>
    </lineage>
</organism>
<reference evidence="2 3" key="1">
    <citation type="journal article" date="2021" name="Elife">
        <title>Chloroplast acquisition without the gene transfer in kleptoplastic sea slugs, Plakobranchus ocellatus.</title>
        <authorList>
            <person name="Maeda T."/>
            <person name="Takahashi S."/>
            <person name="Yoshida T."/>
            <person name="Shimamura S."/>
            <person name="Takaki Y."/>
            <person name="Nagai Y."/>
            <person name="Toyoda A."/>
            <person name="Suzuki Y."/>
            <person name="Arimoto A."/>
            <person name="Ishii H."/>
            <person name="Satoh N."/>
            <person name="Nishiyama T."/>
            <person name="Hasebe M."/>
            <person name="Maruyama T."/>
            <person name="Minagawa J."/>
            <person name="Obokata J."/>
            <person name="Shigenobu S."/>
        </authorList>
    </citation>
    <scope>NUCLEOTIDE SEQUENCE [LARGE SCALE GENOMIC DNA]</scope>
</reference>
<feature type="transmembrane region" description="Helical" evidence="1">
    <location>
        <begin position="52"/>
        <end position="73"/>
    </location>
</feature>
<protein>
    <submittedName>
        <fullName evidence="2">Uncharacterized protein</fullName>
    </submittedName>
</protein>
<keyword evidence="1" id="KW-1133">Transmembrane helix</keyword>
<proteinExistence type="predicted"/>
<sequence length="89" mass="9661">MVNQRYEQDATSDVAVGGDPNESQVAKCLDLPGVLAIPVILMRVRVLHTGLLWPYAVTLAVSRITLTVLWSLAGALRPPLHQSFTGHKS</sequence>
<keyword evidence="1" id="KW-0812">Transmembrane</keyword>
<accession>A0AAV4GE86</accession>
<keyword evidence="3" id="KW-1185">Reference proteome</keyword>
<gene>
    <name evidence="2" type="ORF">ElyMa_005978900</name>
</gene>
<evidence type="ECO:0000313" key="3">
    <source>
        <dbReference type="Proteomes" id="UP000762676"/>
    </source>
</evidence>
<dbReference type="AlphaFoldDB" id="A0AAV4GE86"/>
<name>A0AAV4GE86_9GAST</name>